<keyword evidence="2" id="KW-1185">Reference proteome</keyword>
<dbReference type="PANTHER" id="PTHR14819:SF5">
    <property type="entry name" value="INTERFERON-INDUCED VERY LARGE GTPASE 1"/>
    <property type="match status" value="1"/>
</dbReference>
<protein>
    <submittedName>
        <fullName evidence="1">Uncharacterized protein</fullName>
    </submittedName>
</protein>
<dbReference type="AlphaFoldDB" id="A0A8C8DMQ4"/>
<name>A0A8C8DMQ4_9TELE</name>
<sequence length="216" mass="25175">MWMKEFSSLLSCRLTLDTISCQNFSDVNNLDFLRDEIEKGLQIITKEMKELPVDEVMECRQKPDDILIEQLCNCCWKQCPFCAAVCTNTIEDHLPDKHSVPFHRPVIGWHRKDTKDLAIDFCTTSVASDRSFYPSRESKKSIPFKQYQTAGGKYASWSITADGSKLQYWKRFVCRFQKEVEDYHEKKFQGEGGIPSEWRKYSKEEALESLNEISSL</sequence>
<dbReference type="Ensembl" id="ENSOSIT00000017323.1">
    <property type="protein sequence ID" value="ENSOSIP00000016388.1"/>
    <property type="gene ID" value="ENSOSIG00000009016.1"/>
</dbReference>
<dbReference type="InterPro" id="IPR052986">
    <property type="entry name" value="VLIG_GTPase"/>
</dbReference>
<evidence type="ECO:0000313" key="1">
    <source>
        <dbReference type="Ensembl" id="ENSOSIP00000016388.1"/>
    </source>
</evidence>
<organism evidence="1 2">
    <name type="scientific">Oryzias sinensis</name>
    <name type="common">Chinese medaka</name>
    <dbReference type="NCBI Taxonomy" id="183150"/>
    <lineage>
        <taxon>Eukaryota</taxon>
        <taxon>Metazoa</taxon>
        <taxon>Chordata</taxon>
        <taxon>Craniata</taxon>
        <taxon>Vertebrata</taxon>
        <taxon>Euteleostomi</taxon>
        <taxon>Actinopterygii</taxon>
        <taxon>Neopterygii</taxon>
        <taxon>Teleostei</taxon>
        <taxon>Neoteleostei</taxon>
        <taxon>Acanthomorphata</taxon>
        <taxon>Ovalentaria</taxon>
        <taxon>Atherinomorphae</taxon>
        <taxon>Beloniformes</taxon>
        <taxon>Adrianichthyidae</taxon>
        <taxon>Oryziinae</taxon>
        <taxon>Oryzias</taxon>
    </lineage>
</organism>
<proteinExistence type="predicted"/>
<evidence type="ECO:0000313" key="2">
    <source>
        <dbReference type="Proteomes" id="UP000694383"/>
    </source>
</evidence>
<accession>A0A8C8DMQ4</accession>
<dbReference type="PANTHER" id="PTHR14819">
    <property type="entry name" value="GTP-BINDING"/>
    <property type="match status" value="1"/>
</dbReference>
<dbReference type="GeneTree" id="ENSGT00940000154393"/>
<dbReference type="Proteomes" id="UP000694383">
    <property type="component" value="Unplaced"/>
</dbReference>
<reference evidence="1" key="2">
    <citation type="submission" date="2025-09" db="UniProtKB">
        <authorList>
            <consortium name="Ensembl"/>
        </authorList>
    </citation>
    <scope>IDENTIFICATION</scope>
</reference>
<reference evidence="1" key="1">
    <citation type="submission" date="2025-08" db="UniProtKB">
        <authorList>
            <consortium name="Ensembl"/>
        </authorList>
    </citation>
    <scope>IDENTIFICATION</scope>
</reference>